<evidence type="ECO:0000313" key="1">
    <source>
        <dbReference type="EMBL" id="RIE15865.1"/>
    </source>
</evidence>
<dbReference type="Gene3D" id="3.60.20.10">
    <property type="entry name" value="Glutamine Phosphoribosylpyrophosphate, subunit 1, domain 1"/>
    <property type="match status" value="1"/>
</dbReference>
<name>A0A398DL45_9BACT</name>
<protein>
    <submittedName>
        <fullName evidence="1">DUF1028 domain-containing protein</fullName>
    </submittedName>
</protein>
<dbReference type="Proteomes" id="UP000266113">
    <property type="component" value="Unassembled WGS sequence"/>
</dbReference>
<dbReference type="InterPro" id="IPR029055">
    <property type="entry name" value="Ntn_hydrolases_N"/>
</dbReference>
<feature type="non-terminal residue" evidence="1">
    <location>
        <position position="316"/>
    </location>
</feature>
<accession>A0A398DL45</accession>
<gene>
    <name evidence="1" type="ORF">SMC1_09205</name>
</gene>
<dbReference type="PANTHER" id="PTHR39328:SF1">
    <property type="entry name" value="BLL2871 PROTEIN"/>
    <property type="match status" value="1"/>
</dbReference>
<organism evidence="1 2">
    <name type="scientific">Candidatus Cryosericum septentrionale</name>
    <dbReference type="NCBI Taxonomy" id="2290913"/>
    <lineage>
        <taxon>Bacteria</taxon>
        <taxon>Pseudomonadati</taxon>
        <taxon>Caldisericota/Cryosericota group</taxon>
        <taxon>Candidatus Cryosericota</taxon>
        <taxon>Candidatus Cryosericia</taxon>
        <taxon>Candidatus Cryosericales</taxon>
        <taxon>Candidatus Cryosericaceae</taxon>
        <taxon>Candidatus Cryosericum</taxon>
    </lineage>
</organism>
<dbReference type="RefSeq" id="WP_119086478.1">
    <property type="nucleotide sequence ID" value="NZ_QXIY01000043.1"/>
</dbReference>
<dbReference type="PANTHER" id="PTHR39328">
    <property type="entry name" value="BLL2871 PROTEIN"/>
    <property type="match status" value="1"/>
</dbReference>
<dbReference type="SUPFAM" id="SSF48452">
    <property type="entry name" value="TPR-like"/>
    <property type="match status" value="1"/>
</dbReference>
<dbReference type="EMBL" id="QXIY01000043">
    <property type="protein sequence ID" value="RIE15865.1"/>
    <property type="molecule type" value="Genomic_DNA"/>
</dbReference>
<reference evidence="1 2" key="1">
    <citation type="submission" date="2018-09" db="EMBL/GenBank/DDBJ databases">
        <title>Discovery and Ecogenomic Context for Candidatus Cryosericales, a Global Caldiserica Order Active in Thawing Permafrost.</title>
        <authorList>
            <person name="Martinez M.A."/>
            <person name="Woodcroft B.J."/>
            <person name="Ignacio Espinoza J.C."/>
            <person name="Zayed A."/>
            <person name="Singleton C.M."/>
            <person name="Boyd J."/>
            <person name="Li Y.-F."/>
            <person name="Purvine S."/>
            <person name="Maughan H."/>
            <person name="Hodgkins S.B."/>
            <person name="Anderson D."/>
            <person name="Sederholm M."/>
            <person name="Temperton B."/>
            <person name="Saleska S.R."/>
            <person name="Tyson G.W."/>
            <person name="Rich V.I."/>
        </authorList>
    </citation>
    <scope>NUCLEOTIDE SEQUENCE [LARGE SCALE GENOMIC DNA]</scope>
    <source>
        <strain evidence="1 2">SMC1</strain>
    </source>
</reference>
<dbReference type="AlphaFoldDB" id="A0A398DL45"/>
<dbReference type="OrthoDB" id="9790012at2"/>
<comment type="caution">
    <text evidence="1">The sequence shown here is derived from an EMBL/GenBank/DDBJ whole genome shotgun (WGS) entry which is preliminary data.</text>
</comment>
<dbReference type="InterPro" id="IPR011990">
    <property type="entry name" value="TPR-like_helical_dom_sf"/>
</dbReference>
<dbReference type="SUPFAM" id="SSF56235">
    <property type="entry name" value="N-terminal nucleophile aminohydrolases (Ntn hydrolases)"/>
    <property type="match status" value="1"/>
</dbReference>
<evidence type="ECO:0000313" key="2">
    <source>
        <dbReference type="Proteomes" id="UP000266113"/>
    </source>
</evidence>
<sequence>MRRITSNPARQGTYSVVARNAGTGELGVAVQSHWFSVGGLVPWARAGVGAVASQGAVDPSYGPCGLELLERGATAEEALAQLVAADSGADGRQVAIVDARGGLATHTGADCIPNAGFVHGDGVSCQANLVAGESVWDAMLEAFDAQADAPLAVRMLAALEAGELAGGDVRGRQSAAMLIVPAVGEAWETSLSLRVEDHAEPLRELRRLVGLHEAYAVAEQADEAGANGLYDQAAALYRRASAMAPSNSELRFWAAMGVAQAGDPDGAVKELRALIATEPSWHTLLTRLPIGMVPAASVVLERLEAYGGPPSGALGP</sequence>
<dbReference type="Pfam" id="PF06267">
    <property type="entry name" value="DUF1028"/>
    <property type="match status" value="1"/>
</dbReference>
<keyword evidence="2" id="KW-1185">Reference proteome</keyword>
<dbReference type="Gene3D" id="1.25.40.10">
    <property type="entry name" value="Tetratricopeptide repeat domain"/>
    <property type="match status" value="1"/>
</dbReference>
<proteinExistence type="predicted"/>
<dbReference type="Pfam" id="PF14559">
    <property type="entry name" value="TPR_19"/>
    <property type="match status" value="1"/>
</dbReference>
<dbReference type="InterPro" id="IPR010430">
    <property type="entry name" value="DUF1028"/>
</dbReference>